<dbReference type="Gene3D" id="1.10.10.60">
    <property type="entry name" value="Homeodomain-like"/>
    <property type="match status" value="1"/>
</dbReference>
<gene>
    <name evidence="2" type="ORF">ETP43_11660</name>
</gene>
<sequence>MPAKAKVTKEMIIDAAFAIAREAGVENINARTVSERLHCSTQPVMYHFSTIEELKRTVYAKADSYHSEYLMNLKSPQKGVMLGIGMNYIRFAIEEPHLFRFLFQSDYFSGATMLELIDADELTPVLSAMQKALNMSMEQTKKIFLTIFLFVHGYASIIANNSMKYDENVIQSHLERAYQGAILAAQEECT</sequence>
<dbReference type="SUPFAM" id="SSF46689">
    <property type="entry name" value="Homeodomain-like"/>
    <property type="match status" value="1"/>
</dbReference>
<reference evidence="2 3" key="1">
    <citation type="submission" date="2019-01" db="EMBL/GenBank/DDBJ databases">
        <title>Blautia sp. nov. KGMB01111 isolated human feces.</title>
        <authorList>
            <person name="Park J.-E."/>
            <person name="Kim J.-S."/>
            <person name="Park S.-H."/>
        </authorList>
    </citation>
    <scope>NUCLEOTIDE SEQUENCE [LARGE SCALE GENOMIC DNA]</scope>
    <source>
        <strain evidence="2 3">KGMB01111</strain>
    </source>
</reference>
<feature type="transmembrane region" description="Helical" evidence="1">
    <location>
        <begin position="143"/>
        <end position="159"/>
    </location>
</feature>
<dbReference type="SUPFAM" id="SSF48498">
    <property type="entry name" value="Tetracyclin repressor-like, C-terminal domain"/>
    <property type="match status" value="1"/>
</dbReference>
<dbReference type="InterPro" id="IPR036271">
    <property type="entry name" value="Tet_transcr_reg_TetR-rel_C_sf"/>
</dbReference>
<keyword evidence="1" id="KW-0472">Membrane</keyword>
<evidence type="ECO:0000313" key="3">
    <source>
        <dbReference type="Proteomes" id="UP000290106"/>
    </source>
</evidence>
<evidence type="ECO:0000313" key="2">
    <source>
        <dbReference type="EMBL" id="RXS75794.1"/>
    </source>
</evidence>
<dbReference type="Proteomes" id="UP000290106">
    <property type="component" value="Unassembled WGS sequence"/>
</dbReference>
<comment type="caution">
    <text evidence="2">The sequence shown here is derived from an EMBL/GenBank/DDBJ whole genome shotgun (WGS) entry which is preliminary data.</text>
</comment>
<keyword evidence="1" id="KW-1133">Transmembrane helix</keyword>
<name>A0A4Q1RJ58_9FIRM</name>
<dbReference type="InterPro" id="IPR009057">
    <property type="entry name" value="Homeodomain-like_sf"/>
</dbReference>
<protein>
    <submittedName>
        <fullName evidence="2">TetR/AcrR family transcriptional regulator</fullName>
    </submittedName>
</protein>
<organism evidence="2 3">
    <name type="scientific">Blautia faecicola</name>
    <dbReference type="NCBI Taxonomy" id="2509240"/>
    <lineage>
        <taxon>Bacteria</taxon>
        <taxon>Bacillati</taxon>
        <taxon>Bacillota</taxon>
        <taxon>Clostridia</taxon>
        <taxon>Lachnospirales</taxon>
        <taxon>Lachnospiraceae</taxon>
        <taxon>Blautia</taxon>
    </lineage>
</organism>
<accession>A0A4Q1RJ58</accession>
<dbReference type="RefSeq" id="WP_129258218.1">
    <property type="nucleotide sequence ID" value="NZ_SDKC01000001.1"/>
</dbReference>
<keyword evidence="3" id="KW-1185">Reference proteome</keyword>
<proteinExistence type="predicted"/>
<dbReference type="Gene3D" id="1.10.357.10">
    <property type="entry name" value="Tetracycline Repressor, domain 2"/>
    <property type="match status" value="1"/>
</dbReference>
<dbReference type="AlphaFoldDB" id="A0A4Q1RJ58"/>
<keyword evidence="1" id="KW-0812">Transmembrane</keyword>
<dbReference type="EMBL" id="SDKC01000001">
    <property type="protein sequence ID" value="RXS75794.1"/>
    <property type="molecule type" value="Genomic_DNA"/>
</dbReference>
<dbReference type="OrthoDB" id="66596at2"/>
<evidence type="ECO:0000256" key="1">
    <source>
        <dbReference type="SAM" id="Phobius"/>
    </source>
</evidence>